<comment type="caution">
    <text evidence="5">The sequence shown here is derived from an EMBL/GenBank/DDBJ whole genome shotgun (WGS) entry which is preliminary data.</text>
</comment>
<accession>A0A401YEF2</accession>
<dbReference type="PRINTS" id="PR00035">
    <property type="entry name" value="HTHGNTR"/>
</dbReference>
<dbReference type="AlphaFoldDB" id="A0A401YEF2"/>
<evidence type="ECO:0000256" key="3">
    <source>
        <dbReference type="ARBA" id="ARBA00023163"/>
    </source>
</evidence>
<evidence type="ECO:0000313" key="6">
    <source>
        <dbReference type="Proteomes" id="UP000286931"/>
    </source>
</evidence>
<proteinExistence type="predicted"/>
<dbReference type="InterPro" id="IPR000524">
    <property type="entry name" value="Tscrpt_reg_HTH_GntR"/>
</dbReference>
<feature type="domain" description="HTH gntR-type" evidence="4">
    <location>
        <begin position="11"/>
        <end position="81"/>
    </location>
</feature>
<dbReference type="GO" id="GO:0045892">
    <property type="term" value="P:negative regulation of DNA-templated transcription"/>
    <property type="evidence" value="ECO:0007669"/>
    <property type="project" value="TreeGrafter"/>
</dbReference>
<dbReference type="InterPro" id="IPR036390">
    <property type="entry name" value="WH_DNA-bd_sf"/>
</dbReference>
<dbReference type="Gene3D" id="1.10.10.10">
    <property type="entry name" value="Winged helix-like DNA-binding domain superfamily/Winged helix DNA-binding domain"/>
    <property type="match status" value="1"/>
</dbReference>
<dbReference type="CDD" id="cd07377">
    <property type="entry name" value="WHTH_GntR"/>
    <property type="match status" value="1"/>
</dbReference>
<evidence type="ECO:0000256" key="1">
    <source>
        <dbReference type="ARBA" id="ARBA00023015"/>
    </source>
</evidence>
<dbReference type="Pfam" id="PF07702">
    <property type="entry name" value="UTRA"/>
    <property type="match status" value="1"/>
</dbReference>
<dbReference type="PANTHER" id="PTHR44846:SF1">
    <property type="entry name" value="MANNOSYL-D-GLYCERATE TRANSPORT_METABOLISM SYSTEM REPRESSOR MNGR-RELATED"/>
    <property type="match status" value="1"/>
</dbReference>
<organism evidence="5 6">
    <name type="scientific">Embleya hyalina</name>
    <dbReference type="NCBI Taxonomy" id="516124"/>
    <lineage>
        <taxon>Bacteria</taxon>
        <taxon>Bacillati</taxon>
        <taxon>Actinomycetota</taxon>
        <taxon>Actinomycetes</taxon>
        <taxon>Kitasatosporales</taxon>
        <taxon>Streptomycetaceae</taxon>
        <taxon>Embleya</taxon>
    </lineage>
</organism>
<dbReference type="Proteomes" id="UP000286931">
    <property type="component" value="Unassembled WGS sequence"/>
</dbReference>
<dbReference type="SUPFAM" id="SSF46785">
    <property type="entry name" value="Winged helix' DNA-binding domain"/>
    <property type="match status" value="1"/>
</dbReference>
<dbReference type="OrthoDB" id="3182938at2"/>
<dbReference type="Gene3D" id="3.40.1410.10">
    <property type="entry name" value="Chorismate lyase-like"/>
    <property type="match status" value="1"/>
</dbReference>
<name>A0A401YEF2_9ACTN</name>
<dbReference type="GO" id="GO:0003677">
    <property type="term" value="F:DNA binding"/>
    <property type="evidence" value="ECO:0007669"/>
    <property type="project" value="UniProtKB-KW"/>
</dbReference>
<dbReference type="SUPFAM" id="SSF64288">
    <property type="entry name" value="Chorismate lyase-like"/>
    <property type="match status" value="1"/>
</dbReference>
<dbReference type="GO" id="GO:0003700">
    <property type="term" value="F:DNA-binding transcription factor activity"/>
    <property type="evidence" value="ECO:0007669"/>
    <property type="project" value="InterPro"/>
</dbReference>
<dbReference type="InterPro" id="IPR050679">
    <property type="entry name" value="Bact_HTH_transcr_reg"/>
</dbReference>
<dbReference type="EMBL" id="BIFH01000013">
    <property type="protein sequence ID" value="GCD92955.1"/>
    <property type="molecule type" value="Genomic_DNA"/>
</dbReference>
<keyword evidence="2" id="KW-0238">DNA-binding</keyword>
<evidence type="ECO:0000256" key="2">
    <source>
        <dbReference type="ARBA" id="ARBA00023125"/>
    </source>
</evidence>
<protein>
    <submittedName>
        <fullName evidence="5">GntR family transcriptional regulator</fullName>
    </submittedName>
</protein>
<evidence type="ECO:0000313" key="5">
    <source>
        <dbReference type="EMBL" id="GCD92955.1"/>
    </source>
</evidence>
<evidence type="ECO:0000259" key="4">
    <source>
        <dbReference type="PROSITE" id="PS50949"/>
    </source>
</evidence>
<dbReference type="Pfam" id="PF00392">
    <property type="entry name" value="GntR"/>
    <property type="match status" value="1"/>
</dbReference>
<dbReference type="PROSITE" id="PS50949">
    <property type="entry name" value="HTH_GNTR"/>
    <property type="match status" value="1"/>
</dbReference>
<dbReference type="SMART" id="SM00345">
    <property type="entry name" value="HTH_GNTR"/>
    <property type="match status" value="1"/>
</dbReference>
<dbReference type="InterPro" id="IPR011663">
    <property type="entry name" value="UTRA"/>
</dbReference>
<dbReference type="PANTHER" id="PTHR44846">
    <property type="entry name" value="MANNOSYL-D-GLYCERATE TRANSPORT/METABOLISM SYSTEM REPRESSOR MNGR-RELATED"/>
    <property type="match status" value="1"/>
</dbReference>
<keyword evidence="1" id="KW-0805">Transcription regulation</keyword>
<sequence length="260" mass="28346">MEHDEAPATTSGTAEDVRRRILEQIRSGLLRPGDKLGGERDLAQQYDVSRSTLRQALDALQQSGVVRRVPGRGGGTFVSHGKAERDLSAAVGVPAYLRRQGFEAGTNVLSTALRAADKDTARRLRLSSGDLVFDLVRLRLADGRPISLEHAQLVAEHFPGLLECPLGGSVYELIAEHYGTTPAEVTEEIEVVAATADEARLLEVEPGAPLISVVRVAADHQGRVFELSHDLFRADRTRMTIRTRLRDDAQEEGGLRIQAT</sequence>
<gene>
    <name evidence="5" type="ORF">EHYA_00598</name>
</gene>
<keyword evidence="3" id="KW-0804">Transcription</keyword>
<dbReference type="InterPro" id="IPR036388">
    <property type="entry name" value="WH-like_DNA-bd_sf"/>
</dbReference>
<keyword evidence="6" id="KW-1185">Reference proteome</keyword>
<reference evidence="5 6" key="1">
    <citation type="submission" date="2018-12" db="EMBL/GenBank/DDBJ databases">
        <title>Draft genome sequence of Embleya hyalina NBRC 13850T.</title>
        <authorList>
            <person name="Komaki H."/>
            <person name="Hosoyama A."/>
            <person name="Kimura A."/>
            <person name="Ichikawa N."/>
            <person name="Tamura T."/>
        </authorList>
    </citation>
    <scope>NUCLEOTIDE SEQUENCE [LARGE SCALE GENOMIC DNA]</scope>
    <source>
        <strain evidence="5 6">NBRC 13850</strain>
    </source>
</reference>
<dbReference type="SMART" id="SM00866">
    <property type="entry name" value="UTRA"/>
    <property type="match status" value="1"/>
</dbReference>
<dbReference type="InterPro" id="IPR028978">
    <property type="entry name" value="Chorismate_lyase_/UTRA_dom_sf"/>
</dbReference>
<dbReference type="RefSeq" id="WP_126635254.1">
    <property type="nucleotide sequence ID" value="NZ_BIFH01000013.1"/>
</dbReference>